<accession>A0A7S2TK57</accession>
<dbReference type="InterPro" id="IPR001537">
    <property type="entry name" value="SpoU_MeTrfase"/>
</dbReference>
<dbReference type="AlphaFoldDB" id="A0A7S2TK57"/>
<proteinExistence type="predicted"/>
<reference evidence="4" key="1">
    <citation type="submission" date="2021-01" db="EMBL/GenBank/DDBJ databases">
        <authorList>
            <person name="Corre E."/>
            <person name="Pelletier E."/>
            <person name="Niang G."/>
            <person name="Scheremetjew M."/>
            <person name="Finn R."/>
            <person name="Kale V."/>
            <person name="Holt S."/>
            <person name="Cochrane G."/>
            <person name="Meng A."/>
            <person name="Brown T."/>
            <person name="Cohen L."/>
        </authorList>
    </citation>
    <scope>NUCLEOTIDE SEQUENCE</scope>
    <source>
        <strain evidence="4">CCMP622</strain>
    </source>
</reference>
<dbReference type="Gene3D" id="3.40.1280.10">
    <property type="match status" value="1"/>
</dbReference>
<dbReference type="InterPro" id="IPR029064">
    <property type="entry name" value="Ribosomal_eL30-like_sf"/>
</dbReference>
<dbReference type="GO" id="GO:0003723">
    <property type="term" value="F:RNA binding"/>
    <property type="evidence" value="ECO:0007669"/>
    <property type="project" value="InterPro"/>
</dbReference>
<dbReference type="CDD" id="cd18095">
    <property type="entry name" value="SpoU-like_rRNA-MTase"/>
    <property type="match status" value="1"/>
</dbReference>
<gene>
    <name evidence="4" type="ORF">LSP00402_LOCUS3611</name>
</gene>
<dbReference type="InterPro" id="IPR051259">
    <property type="entry name" value="rRNA_Methyltransferase"/>
</dbReference>
<dbReference type="PANTHER" id="PTHR43191">
    <property type="entry name" value="RRNA METHYLTRANSFERASE 3"/>
    <property type="match status" value="1"/>
</dbReference>
<dbReference type="GO" id="GO:0008173">
    <property type="term" value="F:RNA methyltransferase activity"/>
    <property type="evidence" value="ECO:0007669"/>
    <property type="project" value="InterPro"/>
</dbReference>
<dbReference type="GO" id="GO:0006396">
    <property type="term" value="P:RNA processing"/>
    <property type="evidence" value="ECO:0007669"/>
    <property type="project" value="InterPro"/>
</dbReference>
<evidence type="ECO:0000313" key="4">
    <source>
        <dbReference type="EMBL" id="CAD9751241.1"/>
    </source>
</evidence>
<protein>
    <recommendedName>
        <fullName evidence="3">tRNA/rRNA methyltransferase SpoU type domain-containing protein</fullName>
    </recommendedName>
</protein>
<sequence>MRPVSLGFVAGIFTAAVVAIGFLQLPQHGASNASSSSASSSLSSLSSSSVARPSIVTSIKHPLFRRLRSIQTGVGKAQEGAFLIEGETQILAALDAGYPLAEIWMAADAVSSRIASKLGSSQNGSTVATIMLTQGLMKKLFPSGKCPDAVGVATTPILSLESVGLGNSKSLILEDIQDPGNLGTMLRCAEAFGVTHVLCVMTNHTQRLFSRVVIRASMGAIFRLKLSVTGTAKTAVSYCRRNGIRLVASTPHTNRTLSDCVPGSQCAYAIAVGNEARGLSETMLEGANETFCISMRGDVESLNVAVACGIMLYQATLGDVL</sequence>
<keyword evidence="2" id="KW-0808">Transferase</keyword>
<dbReference type="PANTHER" id="PTHR43191:SF2">
    <property type="entry name" value="RRNA METHYLTRANSFERASE 3, MITOCHONDRIAL"/>
    <property type="match status" value="1"/>
</dbReference>
<evidence type="ECO:0000256" key="1">
    <source>
        <dbReference type="ARBA" id="ARBA00022603"/>
    </source>
</evidence>
<keyword evidence="1" id="KW-0489">Methyltransferase</keyword>
<organism evidence="4">
    <name type="scientific">Lotharella oceanica</name>
    <dbReference type="NCBI Taxonomy" id="641309"/>
    <lineage>
        <taxon>Eukaryota</taxon>
        <taxon>Sar</taxon>
        <taxon>Rhizaria</taxon>
        <taxon>Cercozoa</taxon>
        <taxon>Chlorarachniophyceae</taxon>
        <taxon>Lotharella</taxon>
    </lineage>
</organism>
<dbReference type="InterPro" id="IPR029026">
    <property type="entry name" value="tRNA_m1G_MTases_N"/>
</dbReference>
<dbReference type="GO" id="GO:0032259">
    <property type="term" value="P:methylation"/>
    <property type="evidence" value="ECO:0007669"/>
    <property type="project" value="UniProtKB-KW"/>
</dbReference>
<evidence type="ECO:0000256" key="2">
    <source>
        <dbReference type="ARBA" id="ARBA00022679"/>
    </source>
</evidence>
<name>A0A7S2TK57_9EUKA</name>
<dbReference type="SUPFAM" id="SSF55315">
    <property type="entry name" value="L30e-like"/>
    <property type="match status" value="1"/>
</dbReference>
<dbReference type="Pfam" id="PF00588">
    <property type="entry name" value="SpoU_methylase"/>
    <property type="match status" value="1"/>
</dbReference>
<feature type="domain" description="tRNA/rRNA methyltransferase SpoU type" evidence="3">
    <location>
        <begin position="171"/>
        <end position="313"/>
    </location>
</feature>
<dbReference type="EMBL" id="HBHP01005810">
    <property type="protein sequence ID" value="CAD9751241.1"/>
    <property type="molecule type" value="Transcribed_RNA"/>
</dbReference>
<dbReference type="InterPro" id="IPR029028">
    <property type="entry name" value="Alpha/beta_knot_MTases"/>
</dbReference>
<dbReference type="Gene3D" id="3.30.1330.30">
    <property type="match status" value="1"/>
</dbReference>
<dbReference type="SUPFAM" id="SSF75217">
    <property type="entry name" value="alpha/beta knot"/>
    <property type="match status" value="1"/>
</dbReference>
<evidence type="ECO:0000259" key="3">
    <source>
        <dbReference type="Pfam" id="PF00588"/>
    </source>
</evidence>